<gene>
    <name evidence="2" type="ORF">BJX63DRAFT_426961</name>
</gene>
<comment type="caution">
    <text evidence="2">The sequence shown here is derived from an EMBL/GenBank/DDBJ whole genome shotgun (WGS) entry which is preliminary data.</text>
</comment>
<reference evidence="2 3" key="1">
    <citation type="submission" date="2024-07" db="EMBL/GenBank/DDBJ databases">
        <title>Section-level genome sequencing and comparative genomics of Aspergillus sections Usti and Cavernicolus.</title>
        <authorList>
            <consortium name="Lawrence Berkeley National Laboratory"/>
            <person name="Nybo J.L."/>
            <person name="Vesth T.C."/>
            <person name="Theobald S."/>
            <person name="Frisvad J.C."/>
            <person name="Larsen T.O."/>
            <person name="Kjaerboelling I."/>
            <person name="Rothschild-Mancinelli K."/>
            <person name="Lyhne E.K."/>
            <person name="Kogle M.E."/>
            <person name="Barry K."/>
            <person name="Clum A."/>
            <person name="Na H."/>
            <person name="Ledsgaard L."/>
            <person name="Lin J."/>
            <person name="Lipzen A."/>
            <person name="Kuo A."/>
            <person name="Riley R."/>
            <person name="Mondo S."/>
            <person name="Labutti K."/>
            <person name="Haridas S."/>
            <person name="Pangalinan J."/>
            <person name="Salamov A.A."/>
            <person name="Simmons B.A."/>
            <person name="Magnuson J.K."/>
            <person name="Chen J."/>
            <person name="Drula E."/>
            <person name="Henrissat B."/>
            <person name="Wiebenga A."/>
            <person name="Lubbers R.J."/>
            <person name="Gomes A.C."/>
            <person name="Makela M.R."/>
            <person name="Stajich J."/>
            <person name="Grigoriev I.V."/>
            <person name="Mortensen U.H."/>
            <person name="De Vries R.P."/>
            <person name="Baker S.E."/>
            <person name="Andersen M.R."/>
        </authorList>
    </citation>
    <scope>NUCLEOTIDE SEQUENCE [LARGE SCALE GENOMIC DNA]</scope>
    <source>
        <strain evidence="2 3">CBS 588.65</strain>
    </source>
</reference>
<name>A0ABR4I601_9EURO</name>
<feature type="chain" id="PRO_5045168438" evidence="1">
    <location>
        <begin position="22"/>
        <end position="214"/>
    </location>
</feature>
<accession>A0ABR4I601</accession>
<keyword evidence="1" id="KW-0732">Signal</keyword>
<feature type="signal peptide" evidence="1">
    <location>
        <begin position="1"/>
        <end position="21"/>
    </location>
</feature>
<dbReference type="PANTHER" id="PTHR47582">
    <property type="entry name" value="P450, PUTATIVE (EUROFUNG)-RELATED"/>
    <property type="match status" value="1"/>
</dbReference>
<keyword evidence="3" id="KW-1185">Reference proteome</keyword>
<dbReference type="Proteomes" id="UP001610334">
    <property type="component" value="Unassembled WGS sequence"/>
</dbReference>
<evidence type="ECO:0000313" key="3">
    <source>
        <dbReference type="Proteomes" id="UP001610334"/>
    </source>
</evidence>
<evidence type="ECO:0000313" key="2">
    <source>
        <dbReference type="EMBL" id="KAL2822387.1"/>
    </source>
</evidence>
<protein>
    <submittedName>
        <fullName evidence="2">Uncharacterized protein</fullName>
    </submittedName>
</protein>
<evidence type="ECO:0000256" key="1">
    <source>
        <dbReference type="SAM" id="SignalP"/>
    </source>
</evidence>
<organism evidence="2 3">
    <name type="scientific">Aspergillus granulosus</name>
    <dbReference type="NCBI Taxonomy" id="176169"/>
    <lineage>
        <taxon>Eukaryota</taxon>
        <taxon>Fungi</taxon>
        <taxon>Dikarya</taxon>
        <taxon>Ascomycota</taxon>
        <taxon>Pezizomycotina</taxon>
        <taxon>Eurotiomycetes</taxon>
        <taxon>Eurotiomycetidae</taxon>
        <taxon>Eurotiales</taxon>
        <taxon>Aspergillaceae</taxon>
        <taxon>Aspergillus</taxon>
        <taxon>Aspergillus subgen. Nidulantes</taxon>
    </lineage>
</organism>
<sequence>MALGSLLILTTLVSLVAFILSTRRRPRETKEPITVPGHPIYGHLAGMIRHEKVLTTAAVTSLYGKENPLVVNPSLVKNYWLYDSQMTLFLLNFLPKYTVPEAFKARERLISCAGEARLLAEYGCSDDYLGQSEVELLNSLLSNMVPTVFWMLVHFILDSALADRVNAEVNNFVQKTEPNMLSFAPGEIRKGCPVLVATYRKHYVYTRPPPEHTR</sequence>
<proteinExistence type="predicted"/>
<dbReference type="EMBL" id="JBFXLT010000002">
    <property type="protein sequence ID" value="KAL2822387.1"/>
    <property type="molecule type" value="Genomic_DNA"/>
</dbReference>
<dbReference type="PANTHER" id="PTHR47582:SF1">
    <property type="entry name" value="P450, PUTATIVE (EUROFUNG)-RELATED"/>
    <property type="match status" value="1"/>
</dbReference>
<dbReference type="InterPro" id="IPR053007">
    <property type="entry name" value="CYP450_monoxygenase_sec-met"/>
</dbReference>